<gene>
    <name evidence="2" type="ORF">K7C98_17495</name>
</gene>
<evidence type="ECO:0000313" key="2">
    <source>
        <dbReference type="EMBL" id="MBZ5711042.1"/>
    </source>
</evidence>
<dbReference type="RefSeq" id="WP_224192811.1">
    <property type="nucleotide sequence ID" value="NZ_JAIRAU010000023.1"/>
</dbReference>
<keyword evidence="3" id="KW-1185">Reference proteome</keyword>
<comment type="caution">
    <text evidence="2">The sequence shown here is derived from an EMBL/GenBank/DDBJ whole genome shotgun (WGS) entry which is preliminary data.</text>
</comment>
<name>A0ABS7TS29_9BACT</name>
<keyword evidence="1" id="KW-1133">Transmembrane helix</keyword>
<organism evidence="2 3">
    <name type="scientific">Nannocystis pusilla</name>
    <dbReference type="NCBI Taxonomy" id="889268"/>
    <lineage>
        <taxon>Bacteria</taxon>
        <taxon>Pseudomonadati</taxon>
        <taxon>Myxococcota</taxon>
        <taxon>Polyangia</taxon>
        <taxon>Nannocystales</taxon>
        <taxon>Nannocystaceae</taxon>
        <taxon>Nannocystis</taxon>
    </lineage>
</organism>
<dbReference type="EMBL" id="JAIRAU010000023">
    <property type="protein sequence ID" value="MBZ5711042.1"/>
    <property type="molecule type" value="Genomic_DNA"/>
</dbReference>
<accession>A0ABS7TS29</accession>
<feature type="transmembrane region" description="Helical" evidence="1">
    <location>
        <begin position="6"/>
        <end position="27"/>
    </location>
</feature>
<sequence>MFSRIGAIYVVGLHTFHVVALAPIPAYPSVADELRRAILSFLRPCL</sequence>
<reference evidence="2" key="1">
    <citation type="submission" date="2021-08" db="EMBL/GenBank/DDBJ databases">
        <authorList>
            <person name="Stevens D.C."/>
        </authorList>
    </citation>
    <scope>NUCLEOTIDE SEQUENCE</scope>
    <source>
        <strain evidence="2">DSM 53165</strain>
    </source>
</reference>
<dbReference type="Proteomes" id="UP001139031">
    <property type="component" value="Unassembled WGS sequence"/>
</dbReference>
<keyword evidence="1" id="KW-0812">Transmembrane</keyword>
<keyword evidence="1" id="KW-0472">Membrane</keyword>
<proteinExistence type="predicted"/>
<protein>
    <submittedName>
        <fullName evidence="2">Uncharacterized protein</fullName>
    </submittedName>
</protein>
<evidence type="ECO:0000313" key="3">
    <source>
        <dbReference type="Proteomes" id="UP001139031"/>
    </source>
</evidence>
<evidence type="ECO:0000256" key="1">
    <source>
        <dbReference type="SAM" id="Phobius"/>
    </source>
</evidence>